<evidence type="ECO:0000256" key="1">
    <source>
        <dbReference type="ARBA" id="ARBA00001619"/>
    </source>
</evidence>
<evidence type="ECO:0000313" key="7">
    <source>
        <dbReference type="Proteomes" id="UP001320159"/>
    </source>
</evidence>
<evidence type="ECO:0000256" key="4">
    <source>
        <dbReference type="ARBA" id="ARBA00022741"/>
    </source>
</evidence>
<comment type="caution">
    <text evidence="6">The sequence shown here is derived from an EMBL/GenBank/DDBJ whole genome shotgun (WGS) entry which is preliminary data.</text>
</comment>
<dbReference type="RefSeq" id="WP_230741002.1">
    <property type="nucleotide sequence ID" value="NZ_PGCK01000003.1"/>
</dbReference>
<gene>
    <name evidence="6" type="ORF">CUJ83_04345</name>
</gene>
<dbReference type="GO" id="GO:0005524">
    <property type="term" value="F:ATP binding"/>
    <property type="evidence" value="ECO:0007669"/>
    <property type="project" value="UniProtKB-KW"/>
</dbReference>
<evidence type="ECO:0000256" key="5">
    <source>
        <dbReference type="ARBA" id="ARBA00022840"/>
    </source>
</evidence>
<keyword evidence="5" id="KW-0067">ATP-binding</keyword>
<organism evidence="6 7">
    <name type="scientific">Methanooceanicella nereidis</name>
    <dbReference type="NCBI Taxonomy" id="2052831"/>
    <lineage>
        <taxon>Archaea</taxon>
        <taxon>Methanobacteriati</taxon>
        <taxon>Methanobacteriota</taxon>
        <taxon>Stenosarchaea group</taxon>
        <taxon>Methanomicrobia</taxon>
        <taxon>Methanocellales</taxon>
        <taxon>Methanocellaceae</taxon>
        <taxon>Methanooceanicella</taxon>
    </lineage>
</organism>
<dbReference type="Pfam" id="PF13549">
    <property type="entry name" value="ATP-grasp_5"/>
    <property type="match status" value="1"/>
</dbReference>
<accession>A0AAP2W4F7</accession>
<evidence type="ECO:0000256" key="2">
    <source>
        <dbReference type="ARBA" id="ARBA00012957"/>
    </source>
</evidence>
<protein>
    <recommendedName>
        <fullName evidence="2">acetate--CoA ligase (ADP-forming)</fullName>
        <ecNumber evidence="2">6.2.1.13</ecNumber>
    </recommendedName>
</protein>
<dbReference type="Gene3D" id="3.30.1490.20">
    <property type="entry name" value="ATP-grasp fold, A domain"/>
    <property type="match status" value="1"/>
</dbReference>
<dbReference type="PANTHER" id="PTHR43334:SF1">
    <property type="entry name" value="3-HYDROXYPROPIONATE--COA LIGASE [ADP-FORMING]"/>
    <property type="match status" value="1"/>
</dbReference>
<comment type="catalytic activity">
    <reaction evidence="1">
        <text>acetate + ATP + CoA = acetyl-CoA + ADP + phosphate</text>
        <dbReference type="Rhea" id="RHEA:15081"/>
        <dbReference type="ChEBI" id="CHEBI:30089"/>
        <dbReference type="ChEBI" id="CHEBI:30616"/>
        <dbReference type="ChEBI" id="CHEBI:43474"/>
        <dbReference type="ChEBI" id="CHEBI:57287"/>
        <dbReference type="ChEBI" id="CHEBI:57288"/>
        <dbReference type="ChEBI" id="CHEBI:456216"/>
        <dbReference type="EC" id="6.2.1.13"/>
    </reaction>
</comment>
<dbReference type="EMBL" id="PGCK01000003">
    <property type="protein sequence ID" value="MCD1294225.1"/>
    <property type="molecule type" value="Genomic_DNA"/>
</dbReference>
<dbReference type="PANTHER" id="PTHR43334">
    <property type="entry name" value="ACETATE--COA LIGASE [ADP-FORMING]"/>
    <property type="match status" value="1"/>
</dbReference>
<keyword evidence="7" id="KW-1185">Reference proteome</keyword>
<name>A0AAP2W4F7_9EURY</name>
<dbReference type="SUPFAM" id="SSF56059">
    <property type="entry name" value="Glutathione synthetase ATP-binding domain-like"/>
    <property type="match status" value="1"/>
</dbReference>
<dbReference type="InterPro" id="IPR013815">
    <property type="entry name" value="ATP_grasp_subdomain_1"/>
</dbReference>
<dbReference type="EC" id="6.2.1.13" evidence="2"/>
<sequence>MMLDELKAKSLLGDFDIPVNDGREVLDVDDAVKAAGSIGFPVAMKVLSQKISHKSDLGLVRLDISSSEGVRDAYEHILSKAKSIDPGARVVVETMAPDGTEVIVGAKRDPQFGPVILFGLGGIFVEVFKDVSLRVAPVNKKMAMNMIGGIKGYVILKGYRGKNGVDIDALADIIVKVSDLMMSRKDVQELDANPVIAYEKGAVAVDARVLLKD</sequence>
<keyword evidence="3" id="KW-0436">Ligase</keyword>
<dbReference type="InterPro" id="IPR051538">
    <property type="entry name" value="Acyl-CoA_Synth/Transferase"/>
</dbReference>
<dbReference type="Gene3D" id="3.30.470.20">
    <property type="entry name" value="ATP-grasp fold, B domain"/>
    <property type="match status" value="1"/>
</dbReference>
<dbReference type="GO" id="GO:0043758">
    <property type="term" value="F:acetate-CoA ligase (ADP-forming) activity"/>
    <property type="evidence" value="ECO:0007669"/>
    <property type="project" value="UniProtKB-EC"/>
</dbReference>
<proteinExistence type="predicted"/>
<dbReference type="AlphaFoldDB" id="A0AAP2W4F7"/>
<keyword evidence="4" id="KW-0547">Nucleotide-binding</keyword>
<reference evidence="6 7" key="1">
    <citation type="submission" date="2017-11" db="EMBL/GenBank/DDBJ databases">
        <title>Isolation and Characterization of Family Methanocellaceae Species from Potential Methane Hydrate Area Offshore Southwestern Taiwan.</title>
        <authorList>
            <person name="Zhang W.-L."/>
            <person name="Chen W.-C."/>
            <person name="Lai M.-C."/>
            <person name="Chen S.-C."/>
        </authorList>
    </citation>
    <scope>NUCLEOTIDE SEQUENCE [LARGE SCALE GENOMIC DNA]</scope>
    <source>
        <strain evidence="6 7">CWC-04</strain>
    </source>
</reference>
<evidence type="ECO:0000256" key="3">
    <source>
        <dbReference type="ARBA" id="ARBA00022598"/>
    </source>
</evidence>
<evidence type="ECO:0000313" key="6">
    <source>
        <dbReference type="EMBL" id="MCD1294225.1"/>
    </source>
</evidence>
<dbReference type="Proteomes" id="UP001320159">
    <property type="component" value="Unassembled WGS sequence"/>
</dbReference>